<dbReference type="Proteomes" id="UP001518925">
    <property type="component" value="Unassembled WGS sequence"/>
</dbReference>
<organism evidence="1 2">
    <name type="scientific">Bacillus suaedaesalsae</name>
    <dbReference type="NCBI Taxonomy" id="2810349"/>
    <lineage>
        <taxon>Bacteria</taxon>
        <taxon>Bacillati</taxon>
        <taxon>Bacillota</taxon>
        <taxon>Bacilli</taxon>
        <taxon>Bacillales</taxon>
        <taxon>Bacillaceae</taxon>
        <taxon>Bacillus</taxon>
    </lineage>
</organism>
<keyword evidence="2" id="KW-1185">Reference proteome</keyword>
<accession>A0ABS2DKA8</accession>
<dbReference type="EMBL" id="JAFELM010000036">
    <property type="protein sequence ID" value="MBM6618935.1"/>
    <property type="molecule type" value="Genomic_DNA"/>
</dbReference>
<sequence length="322" mass="38345">MIKVHCFVSCVCEVIKKATDVDHRPYYFGVWDADFDITEKMELTYHSENISHDYFCKWYELLYGIRVKKWYDESISKQQNIEKLVEMMEEKESYRHVMVMLDLSKLPERENKFHQSPFPHYVMLETTDDPEEWFMFDPDFRWEGALPKERILAAIREPSVKGGYYFDAKEINQPTNETIEAYFNTCLKRSYNPMTEAVSSIIEAYTVGDRKHHLSELGNALKQLPVLAIRKYAYEHAFAYFANKISMEEMEFELWCDEIELLVKGYTTVQYRAMKLAMTSDYNQIPLIQNKLDEQNAREFKIKQGLVDCYNKWLLCEQVRAQ</sequence>
<dbReference type="Pfam" id="PF19468">
    <property type="entry name" value="DUF6005"/>
    <property type="match status" value="1"/>
</dbReference>
<proteinExistence type="predicted"/>
<gene>
    <name evidence="1" type="ORF">JR050_14795</name>
</gene>
<reference evidence="1 2" key="1">
    <citation type="submission" date="2021-02" db="EMBL/GenBank/DDBJ databases">
        <title>Bacillus sp. RD4P76, an endophyte from a halophyte.</title>
        <authorList>
            <person name="Sun J.-Q."/>
        </authorList>
    </citation>
    <scope>NUCLEOTIDE SEQUENCE [LARGE SCALE GENOMIC DNA]</scope>
    <source>
        <strain evidence="1 2">RD4P76</strain>
    </source>
</reference>
<evidence type="ECO:0000313" key="2">
    <source>
        <dbReference type="Proteomes" id="UP001518925"/>
    </source>
</evidence>
<dbReference type="RefSeq" id="WP_204204275.1">
    <property type="nucleotide sequence ID" value="NZ_JAFELM010000036.1"/>
</dbReference>
<protein>
    <submittedName>
        <fullName evidence="1">Petrobactin biosynthesis protein AsbE</fullName>
    </submittedName>
</protein>
<comment type="caution">
    <text evidence="1">The sequence shown here is derived from an EMBL/GenBank/DDBJ whole genome shotgun (WGS) entry which is preliminary data.</text>
</comment>
<evidence type="ECO:0000313" key="1">
    <source>
        <dbReference type="EMBL" id="MBM6618935.1"/>
    </source>
</evidence>
<name>A0ABS2DKA8_9BACI</name>
<dbReference type="InterPro" id="IPR046047">
    <property type="entry name" value="DUF6005"/>
</dbReference>